<comment type="caution">
    <text evidence="5">The sequence shown here is derived from an EMBL/GenBank/DDBJ whole genome shotgun (WGS) entry which is preliminary data.</text>
</comment>
<dbReference type="PANTHER" id="PTHR24198">
    <property type="entry name" value="ANKYRIN REPEAT AND PROTEIN KINASE DOMAIN-CONTAINING PROTEIN"/>
    <property type="match status" value="1"/>
</dbReference>
<feature type="repeat" description="ANK" evidence="3">
    <location>
        <begin position="994"/>
        <end position="1026"/>
    </location>
</feature>
<gene>
    <name evidence="5" type="ORF">NW768_007713</name>
</gene>
<dbReference type="SUPFAM" id="SSF48403">
    <property type="entry name" value="Ankyrin repeat"/>
    <property type="match status" value="4"/>
</dbReference>
<accession>A0ABQ8R8G5</accession>
<organism evidence="5 6">
    <name type="scientific">Fusarium equiseti</name>
    <name type="common">Fusarium scirpi</name>
    <dbReference type="NCBI Taxonomy" id="61235"/>
    <lineage>
        <taxon>Eukaryota</taxon>
        <taxon>Fungi</taxon>
        <taxon>Dikarya</taxon>
        <taxon>Ascomycota</taxon>
        <taxon>Pezizomycotina</taxon>
        <taxon>Sordariomycetes</taxon>
        <taxon>Hypocreomycetidae</taxon>
        <taxon>Hypocreales</taxon>
        <taxon>Nectriaceae</taxon>
        <taxon>Fusarium</taxon>
        <taxon>Fusarium incarnatum-equiseti species complex</taxon>
    </lineage>
</organism>
<proteinExistence type="predicted"/>
<evidence type="ECO:0000256" key="4">
    <source>
        <dbReference type="SAM" id="MobiDB-lite"/>
    </source>
</evidence>
<keyword evidence="2 3" id="KW-0040">ANK repeat</keyword>
<evidence type="ECO:0000313" key="5">
    <source>
        <dbReference type="EMBL" id="KAJ4129178.1"/>
    </source>
</evidence>
<evidence type="ECO:0000256" key="1">
    <source>
        <dbReference type="ARBA" id="ARBA00022737"/>
    </source>
</evidence>
<evidence type="ECO:0000256" key="3">
    <source>
        <dbReference type="PROSITE-ProRule" id="PRU00023"/>
    </source>
</evidence>
<dbReference type="Proteomes" id="UP001152024">
    <property type="component" value="Unassembled WGS sequence"/>
</dbReference>
<dbReference type="EMBL" id="JAOQBH010000011">
    <property type="protein sequence ID" value="KAJ4129178.1"/>
    <property type="molecule type" value="Genomic_DNA"/>
</dbReference>
<evidence type="ECO:0000256" key="2">
    <source>
        <dbReference type="ARBA" id="ARBA00023043"/>
    </source>
</evidence>
<name>A0ABQ8R8G5_FUSEQ</name>
<reference evidence="5" key="1">
    <citation type="submission" date="2022-09" db="EMBL/GenBank/DDBJ databases">
        <title>Fusarium specimens isolated from Avocado Roots.</title>
        <authorList>
            <person name="Stajich J."/>
            <person name="Roper C."/>
            <person name="Heimlech-Rivalta G."/>
        </authorList>
    </citation>
    <scope>NUCLEOTIDE SEQUENCE</scope>
    <source>
        <strain evidence="5">CF00095</strain>
    </source>
</reference>
<sequence length="1233" mass="138793">MSKRGKSFAQEIVRNTLHWVCYDGQGLSIAQIREALSVSLNRDRKTTSKLDMVDEKEIMAYCSSLIRKNLEGDRFELAHFTVEEYLNAIDEESTLRSFRYSKAEAERSLAQVSLEHILSTEFASRPVAENSEHRKVIQRNRDHPFYSYAAAHWPSVRSTHDDTAVGRLLKHLFTARKRPFLLNWLTHICVGFFANGDQIDDNTQNKLNDLITFILRRDLTSLHIAAMVCSSSLCCWLLETNMDVNATTILDLSPIHFALLGLNVFRRVGQLPSVHYIYWELRSGPPSSDDFHATISTLLEYDLKVPAVGGHSIGRLALDSCVRGHGVSPFLALLAVFPDECLALDALNAIKLLFQAQRPKNTLVHDIIQAIFNLDACTHKSAQVSRAIEFVSKLVRSNNSWDTFDHDEDQFLPVLIQDDDFLTYVKYAAQQDRAKDMARLIEDARFEKHFKQTGYIDQEWNPLFIAGAYDSAEVVKVLLQSGYGKLGLNDNGLTVWHIAARKDSIHVLQVLLDFELDTERCLKAVAHGITPLVESLAHSCERAATLLIKHCKDDPAFFQSSENLLEYAVRMGSQGLFHELISKGLLLNTASSGNMLPLHYITNGCSDEFFEELIRSYDKDQFSHAGVTAFQSYTRHTMISGPMLLTDEQLTSRLIKLSPTNHMVNKTQHVWRIFCQDLADYGNQPWLASDLDNIRRLLVALVNAGIVDSFEKQYKCSAMIALFEEFEALKLSAGSYRWEATFLYRAGFILRPPSNIMSQPSAITFLTRAIRQNAYGLVHWLLGAHVPVHIRVDGISPIEKTCHWGSFQIFVEVFQAAQLALGDKFGDADLEILCRLIEVIGNAPEPNDLAMKKIKFALDQGLSVDERSTVGSDFGDPAILVAASRRRYYIVELLIEKGADVFVQASDGWDLTAFSIAHNEIDLLRRLHERIRKIPTYNWKTCLPWKFYPPSSPDGIHLHNASLLHLAVAGSYVETVDYLLSNSLIEDVNACTTELYTPLHIASFLGNKEMITTLARHGASINGIDDEQKRPIEIALMHEHHDAVETLRSLGAEEPSARLASTSSETEDNDKARSYSRETEARLMPQAVDDCIQDGNLEELQSRLSEHRPIDGLMPSCGVCDILTYAVYCGWSDIVVWLLSIGAIPRQAPCDIHGVFGTLHQAVEVPITEFCLSQLLDKALESGYAWSDNPISPLHLVCLYDDVATLKLMLDHLNANAERYWFVMLEETMKAGN</sequence>
<dbReference type="PANTHER" id="PTHR24198:SF165">
    <property type="entry name" value="ANKYRIN REPEAT-CONTAINING PROTEIN-RELATED"/>
    <property type="match status" value="1"/>
</dbReference>
<feature type="repeat" description="ANK" evidence="3">
    <location>
        <begin position="874"/>
        <end position="906"/>
    </location>
</feature>
<dbReference type="Pfam" id="PF12796">
    <property type="entry name" value="Ank_2"/>
    <property type="match status" value="2"/>
</dbReference>
<feature type="region of interest" description="Disordered" evidence="4">
    <location>
        <begin position="1052"/>
        <end position="1077"/>
    </location>
</feature>
<dbReference type="Gene3D" id="1.25.40.20">
    <property type="entry name" value="Ankyrin repeat-containing domain"/>
    <property type="match status" value="4"/>
</dbReference>
<dbReference type="InterPro" id="IPR002110">
    <property type="entry name" value="Ankyrin_rpt"/>
</dbReference>
<evidence type="ECO:0008006" key="7">
    <source>
        <dbReference type="Google" id="ProtNLM"/>
    </source>
</evidence>
<dbReference type="InterPro" id="IPR036770">
    <property type="entry name" value="Ankyrin_rpt-contain_sf"/>
</dbReference>
<evidence type="ECO:0000313" key="6">
    <source>
        <dbReference type="Proteomes" id="UP001152024"/>
    </source>
</evidence>
<dbReference type="SMART" id="SM00248">
    <property type="entry name" value="ANK"/>
    <property type="match status" value="12"/>
</dbReference>
<keyword evidence="6" id="KW-1185">Reference proteome</keyword>
<protein>
    <recommendedName>
        <fullName evidence="7">Ankyrin</fullName>
    </recommendedName>
</protein>
<dbReference type="PROSITE" id="PS50088">
    <property type="entry name" value="ANK_REPEAT"/>
    <property type="match status" value="2"/>
</dbReference>
<keyword evidence="1" id="KW-0677">Repeat</keyword>
<dbReference type="PROSITE" id="PS50297">
    <property type="entry name" value="ANK_REP_REGION"/>
    <property type="match status" value="1"/>
</dbReference>